<accession>A0AAV7RTX1</accession>
<feature type="domain" description="Reverse transcriptase/retrotransposon-derived protein RNase H-like" evidence="2">
    <location>
        <begin position="14"/>
        <end position="111"/>
    </location>
</feature>
<dbReference type="InterPro" id="IPR050951">
    <property type="entry name" value="Retrovirus_Pol_polyprotein"/>
</dbReference>
<feature type="non-terminal residue" evidence="3">
    <location>
        <position position="138"/>
    </location>
</feature>
<dbReference type="PANTHER" id="PTHR37984:SF5">
    <property type="entry name" value="PROTEIN NYNRIN-LIKE"/>
    <property type="match status" value="1"/>
</dbReference>
<evidence type="ECO:0000259" key="2">
    <source>
        <dbReference type="Pfam" id="PF17919"/>
    </source>
</evidence>
<organism evidence="3 4">
    <name type="scientific">Pleurodeles waltl</name>
    <name type="common">Iberian ribbed newt</name>
    <dbReference type="NCBI Taxonomy" id="8319"/>
    <lineage>
        <taxon>Eukaryota</taxon>
        <taxon>Metazoa</taxon>
        <taxon>Chordata</taxon>
        <taxon>Craniata</taxon>
        <taxon>Vertebrata</taxon>
        <taxon>Euteleostomi</taxon>
        <taxon>Amphibia</taxon>
        <taxon>Batrachia</taxon>
        <taxon>Caudata</taxon>
        <taxon>Salamandroidea</taxon>
        <taxon>Salamandridae</taxon>
        <taxon>Pleurodelinae</taxon>
        <taxon>Pleurodeles</taxon>
    </lineage>
</organism>
<dbReference type="FunFam" id="3.10.20.370:FF:000001">
    <property type="entry name" value="Retrovirus-related Pol polyprotein from transposon 17.6-like protein"/>
    <property type="match status" value="1"/>
</dbReference>
<protein>
    <recommendedName>
        <fullName evidence="2">Reverse transcriptase/retrotransposon-derived protein RNase H-like domain-containing protein</fullName>
    </recommendedName>
</protein>
<dbReference type="InterPro" id="IPR043502">
    <property type="entry name" value="DNA/RNA_pol_sf"/>
</dbReference>
<dbReference type="SUPFAM" id="SSF56672">
    <property type="entry name" value="DNA/RNA polymerases"/>
    <property type="match status" value="1"/>
</dbReference>
<evidence type="ECO:0000313" key="3">
    <source>
        <dbReference type="EMBL" id="KAJ1155257.1"/>
    </source>
</evidence>
<keyword evidence="4" id="KW-1185">Reference proteome</keyword>
<dbReference type="AlphaFoldDB" id="A0AAV7RTX1"/>
<dbReference type="Proteomes" id="UP001066276">
    <property type="component" value="Chromosome 5"/>
</dbReference>
<dbReference type="Gene3D" id="3.10.20.370">
    <property type="match status" value="1"/>
</dbReference>
<proteinExistence type="predicted"/>
<evidence type="ECO:0000313" key="4">
    <source>
        <dbReference type="Proteomes" id="UP001066276"/>
    </source>
</evidence>
<gene>
    <name evidence="3" type="ORF">NDU88_007992</name>
</gene>
<evidence type="ECO:0000256" key="1">
    <source>
        <dbReference type="ARBA" id="ARBA00023268"/>
    </source>
</evidence>
<dbReference type="EMBL" id="JANPWB010000009">
    <property type="protein sequence ID" value="KAJ1155257.1"/>
    <property type="molecule type" value="Genomic_DNA"/>
</dbReference>
<dbReference type="InterPro" id="IPR041577">
    <property type="entry name" value="RT_RNaseH_2"/>
</dbReference>
<dbReference type="CDD" id="cd09274">
    <property type="entry name" value="RNase_HI_RT_Ty3"/>
    <property type="match status" value="1"/>
</dbReference>
<reference evidence="3" key="1">
    <citation type="journal article" date="2022" name="bioRxiv">
        <title>Sequencing and chromosome-scale assembly of the giantPleurodeles waltlgenome.</title>
        <authorList>
            <person name="Brown T."/>
            <person name="Elewa A."/>
            <person name="Iarovenko S."/>
            <person name="Subramanian E."/>
            <person name="Araus A.J."/>
            <person name="Petzold A."/>
            <person name="Susuki M."/>
            <person name="Suzuki K.-i.T."/>
            <person name="Hayashi T."/>
            <person name="Toyoda A."/>
            <person name="Oliveira C."/>
            <person name="Osipova E."/>
            <person name="Leigh N.D."/>
            <person name="Simon A."/>
            <person name="Yun M.H."/>
        </authorList>
    </citation>
    <scope>NUCLEOTIDE SEQUENCE</scope>
    <source>
        <strain evidence="3">20211129_DDA</strain>
        <tissue evidence="3">Liver</tissue>
    </source>
</reference>
<dbReference type="GO" id="GO:0003824">
    <property type="term" value="F:catalytic activity"/>
    <property type="evidence" value="ECO:0007669"/>
    <property type="project" value="UniProtKB-KW"/>
</dbReference>
<name>A0AAV7RTX1_PLEWA</name>
<dbReference type="PANTHER" id="PTHR37984">
    <property type="entry name" value="PROTEIN CBG26694"/>
    <property type="match status" value="1"/>
</dbReference>
<keyword evidence="1" id="KW-0511">Multifunctional enzyme</keyword>
<dbReference type="Pfam" id="PF17919">
    <property type="entry name" value="RT_RNaseH_2"/>
    <property type="match status" value="1"/>
</dbReference>
<sequence>CLKVLLHKGASFVWGEEQCQCFQLIKDEVCNAGILVPFDTKRKTIITVDASAVGTGAVLSQMHGSVEKIVAFASRTLTTAERHLAVIERETLAATMGVEYFRTYIWGSAITLRSDHKPLLKILSPGGSGKGSARLARL</sequence>
<feature type="non-terminal residue" evidence="3">
    <location>
        <position position="1"/>
    </location>
</feature>
<comment type="caution">
    <text evidence="3">The sequence shown here is derived from an EMBL/GenBank/DDBJ whole genome shotgun (WGS) entry which is preliminary data.</text>
</comment>